<dbReference type="RefSeq" id="WP_182490344.1">
    <property type="nucleotide sequence ID" value="NZ_BAAAOV010000010.1"/>
</dbReference>
<dbReference type="InterPro" id="IPR032710">
    <property type="entry name" value="NTF2-like_dom_sf"/>
</dbReference>
<reference evidence="4 5" key="1">
    <citation type="submission" date="2020-07" db="EMBL/GenBank/DDBJ databases">
        <title>Sequencing the genomes of 1000 actinobacteria strains.</title>
        <authorList>
            <person name="Klenk H.-P."/>
        </authorList>
    </citation>
    <scope>NUCLEOTIDE SEQUENCE [LARGE SCALE GENOMIC DNA]</scope>
    <source>
        <strain evidence="4 5">DSM 19663</strain>
    </source>
</reference>
<dbReference type="InterPro" id="IPR027843">
    <property type="entry name" value="DUF4440"/>
</dbReference>
<accession>A0A839EB96</accession>
<evidence type="ECO:0000256" key="2">
    <source>
        <dbReference type="PROSITE-ProRule" id="PRU00252"/>
    </source>
</evidence>
<dbReference type="SUPFAM" id="SSF50249">
    <property type="entry name" value="Nucleic acid-binding proteins"/>
    <property type="match status" value="1"/>
</dbReference>
<protein>
    <submittedName>
        <fullName evidence="4">Single-stranded DNA-binding protein</fullName>
    </submittedName>
</protein>
<dbReference type="InterPro" id="IPR000424">
    <property type="entry name" value="Primosome_PriB/ssb"/>
</dbReference>
<keyword evidence="1 2" id="KW-0238">DNA-binding</keyword>
<dbReference type="GO" id="GO:0003697">
    <property type="term" value="F:single-stranded DNA binding"/>
    <property type="evidence" value="ECO:0007669"/>
    <property type="project" value="InterPro"/>
</dbReference>
<evidence type="ECO:0000259" key="3">
    <source>
        <dbReference type="Pfam" id="PF14534"/>
    </source>
</evidence>
<organism evidence="4 5">
    <name type="scientific">Microcella alkalica</name>
    <dbReference type="NCBI Taxonomy" id="355930"/>
    <lineage>
        <taxon>Bacteria</taxon>
        <taxon>Bacillati</taxon>
        <taxon>Actinomycetota</taxon>
        <taxon>Actinomycetes</taxon>
        <taxon>Micrococcales</taxon>
        <taxon>Microbacteriaceae</taxon>
        <taxon>Microcella</taxon>
    </lineage>
</organism>
<dbReference type="Pfam" id="PF14534">
    <property type="entry name" value="DUF4440"/>
    <property type="match status" value="1"/>
</dbReference>
<keyword evidence="5" id="KW-1185">Reference proteome</keyword>
<dbReference type="InterPro" id="IPR012340">
    <property type="entry name" value="NA-bd_OB-fold"/>
</dbReference>
<dbReference type="SUPFAM" id="SSF54427">
    <property type="entry name" value="NTF2-like"/>
    <property type="match status" value="1"/>
</dbReference>
<comment type="caution">
    <text evidence="4">The sequence shown here is derived from an EMBL/GenBank/DDBJ whole genome shotgun (WGS) entry which is preliminary data.</text>
</comment>
<dbReference type="Proteomes" id="UP000585905">
    <property type="component" value="Unassembled WGS sequence"/>
</dbReference>
<feature type="domain" description="DUF4440" evidence="3">
    <location>
        <begin position="138"/>
        <end position="242"/>
    </location>
</feature>
<dbReference type="Gene3D" id="2.40.50.140">
    <property type="entry name" value="Nucleic acid-binding proteins"/>
    <property type="match status" value="1"/>
</dbReference>
<evidence type="ECO:0000313" key="4">
    <source>
        <dbReference type="EMBL" id="MBA8847514.1"/>
    </source>
</evidence>
<gene>
    <name evidence="4" type="ORF">FHX53_001099</name>
</gene>
<evidence type="ECO:0000313" key="5">
    <source>
        <dbReference type="Proteomes" id="UP000585905"/>
    </source>
</evidence>
<dbReference type="PROSITE" id="PS50935">
    <property type="entry name" value="SSB"/>
    <property type="match status" value="1"/>
</dbReference>
<proteinExistence type="predicted"/>
<sequence>MSTRTITGNLAADPEVVQAGSIQITKLRVIENTGEYRQGKWQAHDTPTTHFIEARFELGENAAASLHKGDAVIVTGREHTSSWGDDANKQYGRVIDADSIGADLARATVARSGPLVRWDGALPAPTEGTVMSTVEDTIRELDARRVRALLEGDAETMAGLLHPDFAYVHPNGRREERDAYIESAGRKNRTRAEHIVDQVITSDSAAFIAGRYLAELDTPNGVKTVDVIGGYTWFLLDGEWKLVAARLSSTPKAE</sequence>
<name>A0A839EB96_9MICO</name>
<dbReference type="EMBL" id="JACGWX010000002">
    <property type="protein sequence ID" value="MBA8847514.1"/>
    <property type="molecule type" value="Genomic_DNA"/>
</dbReference>
<dbReference type="CDD" id="cd04496">
    <property type="entry name" value="SSB_OBF"/>
    <property type="match status" value="1"/>
</dbReference>
<dbReference type="Pfam" id="PF00436">
    <property type="entry name" value="SSB"/>
    <property type="match status" value="1"/>
</dbReference>
<dbReference type="Gene3D" id="3.10.450.50">
    <property type="match status" value="1"/>
</dbReference>
<evidence type="ECO:0000256" key="1">
    <source>
        <dbReference type="ARBA" id="ARBA00023125"/>
    </source>
</evidence>
<dbReference type="AlphaFoldDB" id="A0A839EB96"/>